<reference evidence="3 4" key="1">
    <citation type="journal article" date="2021" name="Nat. Commun.">
        <title>Genetic determinants of endophytism in the Arabidopsis root mycobiome.</title>
        <authorList>
            <person name="Mesny F."/>
            <person name="Miyauchi S."/>
            <person name="Thiergart T."/>
            <person name="Pickel B."/>
            <person name="Atanasova L."/>
            <person name="Karlsson M."/>
            <person name="Huettel B."/>
            <person name="Barry K.W."/>
            <person name="Haridas S."/>
            <person name="Chen C."/>
            <person name="Bauer D."/>
            <person name="Andreopoulos W."/>
            <person name="Pangilinan J."/>
            <person name="LaButti K."/>
            <person name="Riley R."/>
            <person name="Lipzen A."/>
            <person name="Clum A."/>
            <person name="Drula E."/>
            <person name="Henrissat B."/>
            <person name="Kohler A."/>
            <person name="Grigoriev I.V."/>
            <person name="Martin F.M."/>
            <person name="Hacquard S."/>
        </authorList>
    </citation>
    <scope>NUCLEOTIDE SEQUENCE [LARGE SCALE GENOMIC DNA]</scope>
    <source>
        <strain evidence="3 4">MPI-CAGE-CH-0241</strain>
    </source>
</reference>
<keyword evidence="4" id="KW-1185">Reference proteome</keyword>
<feature type="coiled-coil region" evidence="1">
    <location>
        <begin position="78"/>
        <end position="112"/>
    </location>
</feature>
<proteinExistence type="predicted"/>
<name>A0A9P8W0F5_9HYPO</name>
<sequence length="165" mass="18450">MASPQARASRTSANADSCPHVTSRTQEKAHDTTTPTFIGYLLESFMQFSEAFEIFFKNDPIRSHPLGATLISQLRFFINQFHKMVEAQEKLLEELEATQKALAQKDKALERIIDSYGEGQVAMNQTTVASGLRNLGSNTRLGRLGERKILAQQQGYSEDGAPEWI</sequence>
<evidence type="ECO:0000313" key="3">
    <source>
        <dbReference type="EMBL" id="KAH6883864.1"/>
    </source>
</evidence>
<evidence type="ECO:0000313" key="4">
    <source>
        <dbReference type="Proteomes" id="UP000777438"/>
    </source>
</evidence>
<dbReference type="AlphaFoldDB" id="A0A9P8W0F5"/>
<dbReference type="Proteomes" id="UP000777438">
    <property type="component" value="Unassembled WGS sequence"/>
</dbReference>
<protein>
    <submittedName>
        <fullName evidence="3">Uncharacterized protein</fullName>
    </submittedName>
</protein>
<evidence type="ECO:0000256" key="2">
    <source>
        <dbReference type="SAM" id="MobiDB-lite"/>
    </source>
</evidence>
<feature type="compositionally biased region" description="Polar residues" evidence="2">
    <location>
        <begin position="1"/>
        <end position="24"/>
    </location>
</feature>
<dbReference type="EMBL" id="JAGPYM010000022">
    <property type="protein sequence ID" value="KAH6883864.1"/>
    <property type="molecule type" value="Genomic_DNA"/>
</dbReference>
<gene>
    <name evidence="3" type="ORF">B0T10DRAFT_551193</name>
</gene>
<accession>A0A9P8W0F5</accession>
<comment type="caution">
    <text evidence="3">The sequence shown here is derived from an EMBL/GenBank/DDBJ whole genome shotgun (WGS) entry which is preliminary data.</text>
</comment>
<feature type="region of interest" description="Disordered" evidence="2">
    <location>
        <begin position="1"/>
        <end position="29"/>
    </location>
</feature>
<evidence type="ECO:0000256" key="1">
    <source>
        <dbReference type="SAM" id="Coils"/>
    </source>
</evidence>
<organism evidence="3 4">
    <name type="scientific">Thelonectria olida</name>
    <dbReference type="NCBI Taxonomy" id="1576542"/>
    <lineage>
        <taxon>Eukaryota</taxon>
        <taxon>Fungi</taxon>
        <taxon>Dikarya</taxon>
        <taxon>Ascomycota</taxon>
        <taxon>Pezizomycotina</taxon>
        <taxon>Sordariomycetes</taxon>
        <taxon>Hypocreomycetidae</taxon>
        <taxon>Hypocreales</taxon>
        <taxon>Nectriaceae</taxon>
        <taxon>Thelonectria</taxon>
    </lineage>
</organism>
<keyword evidence="1" id="KW-0175">Coiled coil</keyword>
<dbReference type="OrthoDB" id="10524800at2759"/>